<dbReference type="Pfam" id="PF08914">
    <property type="entry name" value="Myb_Rap1"/>
    <property type="match status" value="1"/>
</dbReference>
<feature type="domain" description="TERF2-interacting telomeric protein 1 Myb" evidence="12">
    <location>
        <begin position="112"/>
        <end position="165"/>
    </location>
</feature>
<evidence type="ECO:0000256" key="4">
    <source>
        <dbReference type="ARBA" id="ARBA00022895"/>
    </source>
</evidence>
<evidence type="ECO:0000256" key="10">
    <source>
        <dbReference type="RuleBase" id="RU367107"/>
    </source>
</evidence>
<keyword evidence="3 10" id="KW-0158">Chromosome</keyword>
<dbReference type="AlphaFoldDB" id="A0A3Q2FTN1"/>
<dbReference type="InterPro" id="IPR001357">
    <property type="entry name" value="BRCT_dom"/>
</dbReference>
<feature type="domain" description="BRCT" evidence="14">
    <location>
        <begin position="20"/>
        <end position="83"/>
    </location>
</feature>
<keyword evidence="4 10" id="KW-0779">Telomere</keyword>
<dbReference type="GO" id="GO:0005654">
    <property type="term" value="C:nucleoplasm"/>
    <property type="evidence" value="ECO:0007669"/>
    <property type="project" value="UniProtKB-ARBA"/>
</dbReference>
<dbReference type="Proteomes" id="UP000265020">
    <property type="component" value="Unassembled WGS sequence"/>
</dbReference>
<dbReference type="GeneTree" id="ENSGT00390000005351"/>
<keyword evidence="8 10" id="KW-0539">Nucleus</keyword>
<dbReference type="Pfam" id="PF16589">
    <property type="entry name" value="BRCT_2"/>
    <property type="match status" value="1"/>
</dbReference>
<feature type="domain" description="TRF2-interacting telomeric protein/Rap1 C-terminal" evidence="13">
    <location>
        <begin position="268"/>
        <end position="335"/>
    </location>
</feature>
<dbReference type="Ensembl" id="ENSCVAT00000016837.1">
    <property type="protein sequence ID" value="ENSCVAP00000010205.1"/>
    <property type="gene ID" value="ENSCVAG00000012307.1"/>
</dbReference>
<dbReference type="InterPro" id="IPR009057">
    <property type="entry name" value="Homeodomain-like_sf"/>
</dbReference>
<dbReference type="Gene3D" id="1.10.10.60">
    <property type="entry name" value="Homeodomain-like"/>
    <property type="match status" value="1"/>
</dbReference>
<evidence type="ECO:0000313" key="15">
    <source>
        <dbReference type="Ensembl" id="ENSCVAP00000010205.1"/>
    </source>
</evidence>
<dbReference type="Pfam" id="PF11626">
    <property type="entry name" value="Rap1_C"/>
    <property type="match status" value="1"/>
</dbReference>
<evidence type="ECO:0000259" key="13">
    <source>
        <dbReference type="Pfam" id="PF11626"/>
    </source>
</evidence>
<evidence type="ECO:0000256" key="1">
    <source>
        <dbReference type="ARBA" id="ARBA00010467"/>
    </source>
</evidence>
<dbReference type="GO" id="GO:0070187">
    <property type="term" value="C:shelterin complex"/>
    <property type="evidence" value="ECO:0007669"/>
    <property type="project" value="TreeGrafter"/>
</dbReference>
<evidence type="ECO:0000313" key="16">
    <source>
        <dbReference type="Proteomes" id="UP000265020"/>
    </source>
</evidence>
<dbReference type="OMA" id="SDGYPIW"/>
<accession>A0A3Q2FTN1</accession>
<evidence type="ECO:0000259" key="12">
    <source>
        <dbReference type="Pfam" id="PF08914"/>
    </source>
</evidence>
<comment type="subunit">
    <text evidence="10">Homodimer.</text>
</comment>
<evidence type="ECO:0000256" key="7">
    <source>
        <dbReference type="ARBA" id="ARBA00023163"/>
    </source>
</evidence>
<organism evidence="15 16">
    <name type="scientific">Cyprinodon variegatus</name>
    <name type="common">Sheepshead minnow</name>
    <dbReference type="NCBI Taxonomy" id="28743"/>
    <lineage>
        <taxon>Eukaryota</taxon>
        <taxon>Metazoa</taxon>
        <taxon>Chordata</taxon>
        <taxon>Craniata</taxon>
        <taxon>Vertebrata</taxon>
        <taxon>Euteleostomi</taxon>
        <taxon>Actinopterygii</taxon>
        <taxon>Neopterygii</taxon>
        <taxon>Teleostei</taxon>
        <taxon>Neoteleostei</taxon>
        <taxon>Acanthomorphata</taxon>
        <taxon>Ovalentaria</taxon>
        <taxon>Atherinomorphae</taxon>
        <taxon>Cyprinodontiformes</taxon>
        <taxon>Cyprinodontidae</taxon>
        <taxon>Cyprinodon</taxon>
    </lineage>
</organism>
<keyword evidence="6 10" id="KW-0010">Activator</keyword>
<dbReference type="InterPro" id="IPR015010">
    <property type="entry name" value="TERF2IP_Myb"/>
</dbReference>
<comment type="function">
    <text evidence="10">Acts both as a regulator of telomere function and as a transcription regulator. Involved in the regulation of telomere length and protection as a component of the shelterin complex (telosome). Does not bind DNA directly: recruited to telomeric double-stranded 5'-TTAGGG-3' repeats via its interaction with terf2. Independently of its function in telomeres, also acts as a transcription regulator: recruited to extratelomeric 5'-TTAGGG-3' sites via its association with terf2 or other factors, and regulates gene expression.</text>
</comment>
<protein>
    <recommendedName>
        <fullName evidence="2 10">Telomeric repeat-binding factor 2-interacting protein 1</fullName>
        <shortName evidence="10">TERF2-interacting telomeric protein 1</shortName>
    </recommendedName>
    <alternativeName>
        <fullName evidence="9 10">Repressor/activator protein 1 homolog</fullName>
    </alternativeName>
</protein>
<dbReference type="PANTHER" id="PTHR16466">
    <property type="entry name" value="TELOMERE REPEAT-BINDING FACTOR 2-INTERACTING PROTEIN 1"/>
    <property type="match status" value="1"/>
</dbReference>
<comment type="similarity">
    <text evidence="1 10">Belongs to the RAP1 family.</text>
</comment>
<dbReference type="CDD" id="cd11655">
    <property type="entry name" value="rap1_myb-like"/>
    <property type="match status" value="1"/>
</dbReference>
<reference evidence="15" key="1">
    <citation type="submission" date="2025-08" db="UniProtKB">
        <authorList>
            <consortium name="Ensembl"/>
        </authorList>
    </citation>
    <scope>IDENTIFICATION</scope>
</reference>
<evidence type="ECO:0000256" key="5">
    <source>
        <dbReference type="ARBA" id="ARBA00023015"/>
    </source>
</evidence>
<keyword evidence="7 10" id="KW-0804">Transcription</keyword>
<name>A0A3Q2FTN1_CYPVA</name>
<dbReference type="GO" id="GO:0010833">
    <property type="term" value="P:telomere maintenance via telomere lengthening"/>
    <property type="evidence" value="ECO:0007669"/>
    <property type="project" value="UniProtKB-UniRule"/>
</dbReference>
<evidence type="ECO:0000256" key="6">
    <source>
        <dbReference type="ARBA" id="ARBA00023159"/>
    </source>
</evidence>
<dbReference type="GO" id="GO:0042162">
    <property type="term" value="F:telomeric DNA binding"/>
    <property type="evidence" value="ECO:0007669"/>
    <property type="project" value="TreeGrafter"/>
</dbReference>
<evidence type="ECO:0000256" key="11">
    <source>
        <dbReference type="SAM" id="MobiDB-lite"/>
    </source>
</evidence>
<dbReference type="InterPro" id="IPR021661">
    <property type="entry name" value="Rap1_C"/>
</dbReference>
<evidence type="ECO:0000259" key="14">
    <source>
        <dbReference type="Pfam" id="PF16589"/>
    </source>
</evidence>
<sequence>MSYKQPISPVLFWTVEGEPMTFFLRPGPVKRQLQPLITSGGGILSKVQKPGAILLIDPDEKTSISYIHDCIEKEEQLNLEDYRLNPVVTNRVSPRLNRSGGSPSALTGRVAYTPEDDAAILNFINQRKGETGGNRLWQEMEKQQVTSHSWQSMKSRYRDRLAKKQPGVIETEIGEETDKLPENEKEEQTDNQASTEILEAEREASPTPVLPKSPPPAQQKSSSKTSSTKRPKKKQEPSPLTEQPRRRLTRRQLDLEASFSSPESYDLVSVTKALLKTSGDFASAVDLLLNPSFVSAPLWNRHDDGLLHSTDPTVRRMLQEKYGEESLAKRIAFLEVEG</sequence>
<dbReference type="GO" id="GO:0031848">
    <property type="term" value="P:protection from non-homologous end joining at telomere"/>
    <property type="evidence" value="ECO:0007669"/>
    <property type="project" value="TreeGrafter"/>
</dbReference>
<keyword evidence="16" id="KW-1185">Reference proteome</keyword>
<dbReference type="STRING" id="28743.ENSCVAP00000010205"/>
<dbReference type="SUPFAM" id="SSF46689">
    <property type="entry name" value="Homeodomain-like"/>
    <property type="match status" value="1"/>
</dbReference>
<evidence type="ECO:0000256" key="8">
    <source>
        <dbReference type="ARBA" id="ARBA00023242"/>
    </source>
</evidence>
<keyword evidence="5 10" id="KW-0805">Transcription regulation</keyword>
<evidence type="ECO:0000256" key="9">
    <source>
        <dbReference type="ARBA" id="ARBA00032471"/>
    </source>
</evidence>
<evidence type="ECO:0000256" key="2">
    <source>
        <dbReference type="ARBA" id="ARBA00017805"/>
    </source>
</evidence>
<dbReference type="FunFam" id="1.10.10.60:FF:000246">
    <property type="entry name" value="Telomeric repeat-binding factor 2-interacting protein 1"/>
    <property type="match status" value="1"/>
</dbReference>
<dbReference type="InterPro" id="IPR039595">
    <property type="entry name" value="TE2IP/Rap1"/>
</dbReference>
<comment type="subcellular location">
    <subcellularLocation>
        <location evidence="10">Nucleus</location>
    </subcellularLocation>
    <subcellularLocation>
        <location evidence="10">Chromosome</location>
        <location evidence="10">Telomere</location>
    </subcellularLocation>
</comment>
<proteinExistence type="inferred from homology"/>
<feature type="region of interest" description="Disordered" evidence="11">
    <location>
        <begin position="157"/>
        <end position="255"/>
    </location>
</feature>
<feature type="compositionally biased region" description="Basic and acidic residues" evidence="11">
    <location>
        <begin position="176"/>
        <end position="188"/>
    </location>
</feature>
<evidence type="ECO:0000256" key="3">
    <source>
        <dbReference type="ARBA" id="ARBA00022454"/>
    </source>
</evidence>
<dbReference type="GO" id="GO:0006355">
    <property type="term" value="P:regulation of DNA-templated transcription"/>
    <property type="evidence" value="ECO:0007669"/>
    <property type="project" value="UniProtKB-UniRule"/>
</dbReference>
<dbReference type="PANTHER" id="PTHR16466:SF6">
    <property type="entry name" value="TELOMERIC REPEAT-BINDING FACTOR 2-INTERACTING PROTEIN 1"/>
    <property type="match status" value="1"/>
</dbReference>
<reference evidence="15" key="2">
    <citation type="submission" date="2025-09" db="UniProtKB">
        <authorList>
            <consortium name="Ensembl"/>
        </authorList>
    </citation>
    <scope>IDENTIFICATION</scope>
</reference>
<feature type="compositionally biased region" description="Pro residues" evidence="11">
    <location>
        <begin position="208"/>
        <end position="217"/>
    </location>
</feature>